<evidence type="ECO:0000313" key="4">
    <source>
        <dbReference type="Proteomes" id="UP000183257"/>
    </source>
</evidence>
<feature type="domain" description="Phosphatidic acid phosphatase type 2/haloperoxidase" evidence="2">
    <location>
        <begin position="63"/>
        <end position="174"/>
    </location>
</feature>
<keyword evidence="4" id="KW-1185">Reference proteome</keyword>
<gene>
    <name evidence="3" type="ORF">SAMN05660313_03375</name>
</gene>
<sequence>MLDELLQWDRDTFIYLNNLGLEEYDYFWSIVTNITTWIPLYIFFLILVFYKRPKKQALVDFFTIVAVFLFVMLLTNLTKDFVARVRPSSDTALGDLIRVVVKAKGYSFFSGHASSSFSLTTIVVLVLRKEYKWIYLAYLWPILFCTSRIYVGVHYPLDITVGALVGTIFAFVLYKLSKKLTKPYLA</sequence>
<feature type="transmembrane region" description="Helical" evidence="1">
    <location>
        <begin position="106"/>
        <end position="127"/>
    </location>
</feature>
<dbReference type="RefSeq" id="WP_072304986.1">
    <property type="nucleotide sequence ID" value="NZ_FPIY01000008.1"/>
</dbReference>
<dbReference type="EMBL" id="FPIY01000008">
    <property type="protein sequence ID" value="SFW68125.1"/>
    <property type="molecule type" value="Genomic_DNA"/>
</dbReference>
<evidence type="ECO:0000313" key="3">
    <source>
        <dbReference type="EMBL" id="SFW68125.1"/>
    </source>
</evidence>
<evidence type="ECO:0000256" key="1">
    <source>
        <dbReference type="SAM" id="Phobius"/>
    </source>
</evidence>
<feature type="transmembrane region" description="Helical" evidence="1">
    <location>
        <begin position="159"/>
        <end position="176"/>
    </location>
</feature>
<name>A0A1K1R7X3_9FLAO</name>
<dbReference type="Gene3D" id="1.20.144.10">
    <property type="entry name" value="Phosphatidic acid phosphatase type 2/haloperoxidase"/>
    <property type="match status" value="1"/>
</dbReference>
<dbReference type="InterPro" id="IPR000326">
    <property type="entry name" value="PAP2/HPO"/>
</dbReference>
<dbReference type="InterPro" id="IPR036938">
    <property type="entry name" value="PAP2/HPO_sf"/>
</dbReference>
<dbReference type="SUPFAM" id="SSF48317">
    <property type="entry name" value="Acid phosphatase/Vanadium-dependent haloperoxidase"/>
    <property type="match status" value="1"/>
</dbReference>
<dbReference type="AlphaFoldDB" id="A0A1K1R7X3"/>
<dbReference type="Proteomes" id="UP000183257">
    <property type="component" value="Unassembled WGS sequence"/>
</dbReference>
<dbReference type="SMART" id="SM00014">
    <property type="entry name" value="acidPPc"/>
    <property type="match status" value="1"/>
</dbReference>
<dbReference type="PANTHER" id="PTHR14969">
    <property type="entry name" value="SPHINGOSINE-1-PHOSPHATE PHOSPHOHYDROLASE"/>
    <property type="match status" value="1"/>
</dbReference>
<keyword evidence="1" id="KW-0472">Membrane</keyword>
<dbReference type="OrthoDB" id="9789113at2"/>
<dbReference type="PANTHER" id="PTHR14969:SF13">
    <property type="entry name" value="AT30094P"/>
    <property type="match status" value="1"/>
</dbReference>
<keyword evidence="1" id="KW-0812">Transmembrane</keyword>
<reference evidence="4" key="1">
    <citation type="submission" date="2016-11" db="EMBL/GenBank/DDBJ databases">
        <authorList>
            <person name="Varghese N."/>
            <person name="Submissions S."/>
        </authorList>
    </citation>
    <scope>NUCLEOTIDE SEQUENCE [LARGE SCALE GENOMIC DNA]</scope>
    <source>
        <strain evidence="4">DSM 24786</strain>
    </source>
</reference>
<organism evidence="3 4">
    <name type="scientific">Cellulophaga fucicola</name>
    <dbReference type="NCBI Taxonomy" id="76595"/>
    <lineage>
        <taxon>Bacteria</taxon>
        <taxon>Pseudomonadati</taxon>
        <taxon>Bacteroidota</taxon>
        <taxon>Flavobacteriia</taxon>
        <taxon>Flavobacteriales</taxon>
        <taxon>Flavobacteriaceae</taxon>
        <taxon>Cellulophaga</taxon>
    </lineage>
</organism>
<accession>A0A1K1R7X3</accession>
<protein>
    <submittedName>
        <fullName evidence="3">Undecaprenyl-diphosphatase</fullName>
    </submittedName>
</protein>
<proteinExistence type="predicted"/>
<dbReference type="Pfam" id="PF01569">
    <property type="entry name" value="PAP2"/>
    <property type="match status" value="1"/>
</dbReference>
<feature type="transmembrane region" description="Helical" evidence="1">
    <location>
        <begin position="134"/>
        <end position="153"/>
    </location>
</feature>
<dbReference type="STRING" id="76595.SAMN05660313_03375"/>
<evidence type="ECO:0000259" key="2">
    <source>
        <dbReference type="SMART" id="SM00014"/>
    </source>
</evidence>
<feature type="transmembrane region" description="Helical" evidence="1">
    <location>
        <begin position="26"/>
        <end position="50"/>
    </location>
</feature>
<feature type="transmembrane region" description="Helical" evidence="1">
    <location>
        <begin position="57"/>
        <end position="77"/>
    </location>
</feature>
<keyword evidence="1" id="KW-1133">Transmembrane helix</keyword>